<dbReference type="AlphaFoldDB" id="A0AAN6WFZ6"/>
<evidence type="ECO:0000313" key="2">
    <source>
        <dbReference type="EMBL" id="KAK4181323.1"/>
    </source>
</evidence>
<accession>A0AAN6WFZ6</accession>
<keyword evidence="3" id="KW-1185">Reference proteome</keyword>
<gene>
    <name evidence="2" type="ORF">QBC36DRAFT_368833</name>
</gene>
<feature type="compositionally biased region" description="Basic and acidic residues" evidence="1">
    <location>
        <begin position="203"/>
        <end position="216"/>
    </location>
</feature>
<dbReference type="Proteomes" id="UP001302321">
    <property type="component" value="Unassembled WGS sequence"/>
</dbReference>
<dbReference type="EMBL" id="MU866088">
    <property type="protein sequence ID" value="KAK4181323.1"/>
    <property type="molecule type" value="Genomic_DNA"/>
</dbReference>
<organism evidence="2 3">
    <name type="scientific">Triangularia setosa</name>
    <dbReference type="NCBI Taxonomy" id="2587417"/>
    <lineage>
        <taxon>Eukaryota</taxon>
        <taxon>Fungi</taxon>
        <taxon>Dikarya</taxon>
        <taxon>Ascomycota</taxon>
        <taxon>Pezizomycotina</taxon>
        <taxon>Sordariomycetes</taxon>
        <taxon>Sordariomycetidae</taxon>
        <taxon>Sordariales</taxon>
        <taxon>Podosporaceae</taxon>
        <taxon>Triangularia</taxon>
    </lineage>
</organism>
<proteinExistence type="predicted"/>
<evidence type="ECO:0000256" key="1">
    <source>
        <dbReference type="SAM" id="MobiDB-lite"/>
    </source>
</evidence>
<feature type="compositionally biased region" description="Acidic residues" evidence="1">
    <location>
        <begin position="219"/>
        <end position="234"/>
    </location>
</feature>
<comment type="caution">
    <text evidence="2">The sequence shown here is derived from an EMBL/GenBank/DDBJ whole genome shotgun (WGS) entry which is preliminary data.</text>
</comment>
<sequence length="300" mass="33313">MAKSPKPPYLAALADAASTPIYTRPRTPPKQTCNIFLRAYKPPSPFTPPTHPYPFVKILGSTAQEIDAFFLLGHSEPNGVYILNPLPDGEPPRDEYTKVKRRIGRWMGGYGNISPSQLPRPVKEMVTGSDGVERGRWVGLRVDREIVKYYVQQGEGYSDSDDSGSEFGPWGQTEGYQADWGANRQGGKGKDGVQLENSGQVTLKEKGKAVEHRATQEDSGAEEAEEEDEEEAESSPDQATAKRAGKRGKLKETIKRLGKSLTVRKWPRMKEREDRTSGSNGGRGHRGSGIRWCLRNLRDI</sequence>
<name>A0AAN6WFZ6_9PEZI</name>
<reference evidence="2" key="1">
    <citation type="journal article" date="2023" name="Mol. Phylogenet. Evol.">
        <title>Genome-scale phylogeny and comparative genomics of the fungal order Sordariales.</title>
        <authorList>
            <person name="Hensen N."/>
            <person name="Bonometti L."/>
            <person name="Westerberg I."/>
            <person name="Brannstrom I.O."/>
            <person name="Guillou S."/>
            <person name="Cros-Aarteil S."/>
            <person name="Calhoun S."/>
            <person name="Haridas S."/>
            <person name="Kuo A."/>
            <person name="Mondo S."/>
            <person name="Pangilinan J."/>
            <person name="Riley R."/>
            <person name="LaButti K."/>
            <person name="Andreopoulos B."/>
            <person name="Lipzen A."/>
            <person name="Chen C."/>
            <person name="Yan M."/>
            <person name="Daum C."/>
            <person name="Ng V."/>
            <person name="Clum A."/>
            <person name="Steindorff A."/>
            <person name="Ohm R.A."/>
            <person name="Martin F."/>
            <person name="Silar P."/>
            <person name="Natvig D.O."/>
            <person name="Lalanne C."/>
            <person name="Gautier V."/>
            <person name="Ament-Velasquez S.L."/>
            <person name="Kruys A."/>
            <person name="Hutchinson M.I."/>
            <person name="Powell A.J."/>
            <person name="Barry K."/>
            <person name="Miller A.N."/>
            <person name="Grigoriev I.V."/>
            <person name="Debuchy R."/>
            <person name="Gladieux P."/>
            <person name="Hiltunen Thoren M."/>
            <person name="Johannesson H."/>
        </authorList>
    </citation>
    <scope>NUCLEOTIDE SEQUENCE</scope>
    <source>
        <strain evidence="2">CBS 892.96</strain>
    </source>
</reference>
<protein>
    <submittedName>
        <fullName evidence="2">Uncharacterized protein</fullName>
    </submittedName>
</protein>
<feature type="region of interest" description="Disordered" evidence="1">
    <location>
        <begin position="155"/>
        <end position="290"/>
    </location>
</feature>
<reference evidence="2" key="2">
    <citation type="submission" date="2023-05" db="EMBL/GenBank/DDBJ databases">
        <authorList>
            <consortium name="Lawrence Berkeley National Laboratory"/>
            <person name="Steindorff A."/>
            <person name="Hensen N."/>
            <person name="Bonometti L."/>
            <person name="Westerberg I."/>
            <person name="Brannstrom I.O."/>
            <person name="Guillou S."/>
            <person name="Cros-Aarteil S."/>
            <person name="Calhoun S."/>
            <person name="Haridas S."/>
            <person name="Kuo A."/>
            <person name="Mondo S."/>
            <person name="Pangilinan J."/>
            <person name="Riley R."/>
            <person name="Labutti K."/>
            <person name="Andreopoulos B."/>
            <person name="Lipzen A."/>
            <person name="Chen C."/>
            <person name="Yanf M."/>
            <person name="Daum C."/>
            <person name="Ng V."/>
            <person name="Clum A."/>
            <person name="Ohm R."/>
            <person name="Martin F."/>
            <person name="Silar P."/>
            <person name="Natvig D."/>
            <person name="Lalanne C."/>
            <person name="Gautier V."/>
            <person name="Ament-Velasquez S.L."/>
            <person name="Kruys A."/>
            <person name="Hutchinson M.I."/>
            <person name="Powell A.J."/>
            <person name="Barry K."/>
            <person name="Miller A.N."/>
            <person name="Grigoriev I.V."/>
            <person name="Debuchy R."/>
            <person name="Gladieux P."/>
            <person name="Thoren M.H."/>
            <person name="Johannesson H."/>
        </authorList>
    </citation>
    <scope>NUCLEOTIDE SEQUENCE</scope>
    <source>
        <strain evidence="2">CBS 892.96</strain>
    </source>
</reference>
<evidence type="ECO:0000313" key="3">
    <source>
        <dbReference type="Proteomes" id="UP001302321"/>
    </source>
</evidence>